<evidence type="ECO:0000259" key="1">
    <source>
        <dbReference type="Pfam" id="PF01609"/>
    </source>
</evidence>
<dbReference type="InterPro" id="IPR012337">
    <property type="entry name" value="RNaseH-like_sf"/>
</dbReference>
<accession>A0A173VJT7</accession>
<dbReference type="AlphaFoldDB" id="A0A173VJT7"/>
<dbReference type="InterPro" id="IPR002559">
    <property type="entry name" value="Transposase_11"/>
</dbReference>
<dbReference type="Pfam" id="PF01609">
    <property type="entry name" value="DDE_Tnp_1"/>
    <property type="match status" value="1"/>
</dbReference>
<dbReference type="RefSeq" id="WP_306723532.1">
    <property type="nucleotide sequence ID" value="NZ_CYXM01000018.1"/>
</dbReference>
<dbReference type="EMBL" id="CYXM01000018">
    <property type="protein sequence ID" value="CUN26248.1"/>
    <property type="molecule type" value="Genomic_DNA"/>
</dbReference>
<evidence type="ECO:0000313" key="3">
    <source>
        <dbReference type="Proteomes" id="UP000095673"/>
    </source>
</evidence>
<reference evidence="2 3" key="1">
    <citation type="submission" date="2015-09" db="EMBL/GenBank/DDBJ databases">
        <authorList>
            <consortium name="Pathogen Informatics"/>
        </authorList>
    </citation>
    <scope>NUCLEOTIDE SEQUENCE [LARGE SCALE GENOMIC DNA]</scope>
    <source>
        <strain evidence="2 3">2789STDY5834968</strain>
    </source>
</reference>
<protein>
    <submittedName>
        <fullName evidence="2">FOG: Transposase</fullName>
    </submittedName>
</protein>
<dbReference type="InterPro" id="IPR039365">
    <property type="entry name" value="IS701-like"/>
</dbReference>
<dbReference type="Proteomes" id="UP000095673">
    <property type="component" value="Unassembled WGS sequence"/>
</dbReference>
<evidence type="ECO:0000313" key="2">
    <source>
        <dbReference type="EMBL" id="CUN26248.1"/>
    </source>
</evidence>
<dbReference type="PANTHER" id="PTHR33627">
    <property type="entry name" value="TRANSPOSASE"/>
    <property type="match status" value="1"/>
</dbReference>
<feature type="domain" description="Transposase IS4-like" evidence="1">
    <location>
        <begin position="70"/>
        <end position="316"/>
    </location>
</feature>
<name>A0A173VJT7_9FIRM</name>
<dbReference type="GO" id="GO:0004803">
    <property type="term" value="F:transposase activity"/>
    <property type="evidence" value="ECO:0007669"/>
    <property type="project" value="InterPro"/>
</dbReference>
<proteinExistence type="predicted"/>
<dbReference type="PANTHER" id="PTHR33627:SF1">
    <property type="entry name" value="TRANSPOSASE"/>
    <property type="match status" value="1"/>
</dbReference>
<dbReference type="GO" id="GO:0003677">
    <property type="term" value="F:DNA binding"/>
    <property type="evidence" value="ECO:0007669"/>
    <property type="project" value="InterPro"/>
</dbReference>
<organism evidence="2 3">
    <name type="scientific">Agathobacter rectalis</name>
    <dbReference type="NCBI Taxonomy" id="39491"/>
    <lineage>
        <taxon>Bacteria</taxon>
        <taxon>Bacillati</taxon>
        <taxon>Bacillota</taxon>
        <taxon>Clostridia</taxon>
        <taxon>Lachnospirales</taxon>
        <taxon>Lachnospiraceae</taxon>
        <taxon>Agathobacter</taxon>
    </lineage>
</organism>
<gene>
    <name evidence="2" type="ORF">ERS852580_03031</name>
</gene>
<dbReference type="GO" id="GO:0006313">
    <property type="term" value="P:DNA transposition"/>
    <property type="evidence" value="ECO:0007669"/>
    <property type="project" value="InterPro"/>
</dbReference>
<dbReference type="SUPFAM" id="SSF53098">
    <property type="entry name" value="Ribonuclease H-like"/>
    <property type="match status" value="1"/>
</dbReference>
<sequence length="366" mass="41774">MINHLMSILISIFLSGYHGKTTDFAKNSSCHRTTIAHFLNSGKWDESLLSDTLKRSIIEIIYSEAARTRKPVFCIVDDTIASKTKPSSQALHPIEDAYFHQSHLKGKQDYGHQAVSVMLSCNGIVLNYAFVLYNKAISKIDIVQDIARELPTPPVKSYFLCDCWYVSEKIINTFAIQGFHTIGALKTNRLLYPSGMKKKLSELAAEISITHKNFDLVTVKGRNYYVYRYEGNLNGIENALVLLSYPEKAFGKPKALRAFLCMDVSLSTNEILDNYVCRWPIEVFFRQCKDKLALDSYQIRSAQGIRRYWLIMSFAHYMCVVGTGEICPFETGYHKSSGIIQMEKYRILYQCARECNDFDSFVKVVA</sequence>